<name>A0A5B7KDJ4_PORTR</name>
<protein>
    <submittedName>
        <fullName evidence="2">Uncharacterized protein</fullName>
    </submittedName>
</protein>
<organism evidence="2 3">
    <name type="scientific">Portunus trituberculatus</name>
    <name type="common">Swimming crab</name>
    <name type="synonym">Neptunus trituberculatus</name>
    <dbReference type="NCBI Taxonomy" id="210409"/>
    <lineage>
        <taxon>Eukaryota</taxon>
        <taxon>Metazoa</taxon>
        <taxon>Ecdysozoa</taxon>
        <taxon>Arthropoda</taxon>
        <taxon>Crustacea</taxon>
        <taxon>Multicrustacea</taxon>
        <taxon>Malacostraca</taxon>
        <taxon>Eumalacostraca</taxon>
        <taxon>Eucarida</taxon>
        <taxon>Decapoda</taxon>
        <taxon>Pleocyemata</taxon>
        <taxon>Brachyura</taxon>
        <taxon>Eubrachyura</taxon>
        <taxon>Portunoidea</taxon>
        <taxon>Portunidae</taxon>
        <taxon>Portuninae</taxon>
        <taxon>Portunus</taxon>
    </lineage>
</organism>
<evidence type="ECO:0000313" key="3">
    <source>
        <dbReference type="Proteomes" id="UP000324222"/>
    </source>
</evidence>
<feature type="region of interest" description="Disordered" evidence="1">
    <location>
        <begin position="1"/>
        <end position="20"/>
    </location>
</feature>
<reference evidence="2 3" key="1">
    <citation type="submission" date="2019-05" db="EMBL/GenBank/DDBJ databases">
        <title>Another draft genome of Portunus trituberculatus and its Hox gene families provides insights of decapod evolution.</title>
        <authorList>
            <person name="Jeong J.-H."/>
            <person name="Song I."/>
            <person name="Kim S."/>
            <person name="Choi T."/>
            <person name="Kim D."/>
            <person name="Ryu S."/>
            <person name="Kim W."/>
        </authorList>
    </citation>
    <scope>NUCLEOTIDE SEQUENCE [LARGE SCALE GENOMIC DNA]</scope>
    <source>
        <tissue evidence="2">Muscle</tissue>
    </source>
</reference>
<dbReference type="Proteomes" id="UP000324222">
    <property type="component" value="Unassembled WGS sequence"/>
</dbReference>
<keyword evidence="3" id="KW-1185">Reference proteome</keyword>
<evidence type="ECO:0000313" key="2">
    <source>
        <dbReference type="EMBL" id="MPD05240.1"/>
    </source>
</evidence>
<proteinExistence type="predicted"/>
<comment type="caution">
    <text evidence="2">The sequence shown here is derived from an EMBL/GenBank/DDBJ whole genome shotgun (WGS) entry which is preliminary data.</text>
</comment>
<gene>
    <name evidence="2" type="ORF">E2C01_100971</name>
</gene>
<dbReference type="AlphaFoldDB" id="A0A5B7KDJ4"/>
<evidence type="ECO:0000256" key="1">
    <source>
        <dbReference type="SAM" id="MobiDB-lite"/>
    </source>
</evidence>
<sequence length="85" mass="9156">MCLSNEGVHNGSVPRRTSNSRQGRFTYAFSSLGEVNSCTHRAATASDTATATTAITASASAVCLRRVVRFAVTINKRFTRNTSQE</sequence>
<dbReference type="EMBL" id="VSRR010145052">
    <property type="protein sequence ID" value="MPD05240.1"/>
    <property type="molecule type" value="Genomic_DNA"/>
</dbReference>
<accession>A0A5B7KDJ4</accession>